<gene>
    <name evidence="8" type="ORF">GDO54_010879</name>
</gene>
<dbReference type="InterPro" id="IPR052484">
    <property type="entry name" value="CENP-W/WIP1"/>
</dbReference>
<evidence type="ECO:0000256" key="5">
    <source>
        <dbReference type="ARBA" id="ARBA00023242"/>
    </source>
</evidence>
<dbReference type="Proteomes" id="UP001181693">
    <property type="component" value="Unassembled WGS sequence"/>
</dbReference>
<dbReference type="GO" id="GO:0003677">
    <property type="term" value="F:DNA binding"/>
    <property type="evidence" value="ECO:0007669"/>
    <property type="project" value="InterPro"/>
</dbReference>
<dbReference type="GO" id="GO:0007059">
    <property type="term" value="P:chromosome segregation"/>
    <property type="evidence" value="ECO:0007669"/>
    <property type="project" value="TreeGrafter"/>
</dbReference>
<accession>A0AAV3AV46</accession>
<dbReference type="Gene3D" id="1.10.20.10">
    <property type="entry name" value="Histone, subunit A"/>
    <property type="match status" value="1"/>
</dbReference>
<dbReference type="CDD" id="cd13732">
    <property type="entry name" value="HFD_CENP-W"/>
    <property type="match status" value="1"/>
</dbReference>
<keyword evidence="6" id="KW-0137">Centromere</keyword>
<dbReference type="PANTHER" id="PTHR34832:SF1">
    <property type="entry name" value="CENTROMERE PROTEIN W"/>
    <property type="match status" value="1"/>
</dbReference>
<dbReference type="InterPro" id="IPR009072">
    <property type="entry name" value="Histone-fold"/>
</dbReference>
<evidence type="ECO:0000256" key="1">
    <source>
        <dbReference type="ARBA" id="ARBA00004123"/>
    </source>
</evidence>
<dbReference type="GO" id="GO:0051382">
    <property type="term" value="P:kinetochore assembly"/>
    <property type="evidence" value="ECO:0007669"/>
    <property type="project" value="InterPro"/>
</dbReference>
<keyword evidence="5" id="KW-0539">Nucleus</keyword>
<evidence type="ECO:0000256" key="2">
    <source>
        <dbReference type="ARBA" id="ARBA00004629"/>
    </source>
</evidence>
<reference evidence="8" key="1">
    <citation type="thesis" date="2020" institute="ProQuest LLC" country="789 East Eisenhower Parkway, Ann Arbor, MI, USA">
        <title>Comparative Genomics and Chromosome Evolution.</title>
        <authorList>
            <person name="Mudd A.B."/>
        </authorList>
    </citation>
    <scope>NUCLEOTIDE SEQUENCE</scope>
    <source>
        <strain evidence="8">1538</strain>
        <tissue evidence="8">Blood</tissue>
    </source>
</reference>
<name>A0AAV3AV46_PYXAD</name>
<comment type="caution">
    <text evidence="8">The sequence shown here is derived from an EMBL/GenBank/DDBJ whole genome shotgun (WGS) entry which is preliminary data.</text>
</comment>
<evidence type="ECO:0000256" key="7">
    <source>
        <dbReference type="ARBA" id="ARBA00038432"/>
    </source>
</evidence>
<keyword evidence="9" id="KW-1185">Reference proteome</keyword>
<evidence type="ECO:0000256" key="6">
    <source>
        <dbReference type="ARBA" id="ARBA00023328"/>
    </source>
</evidence>
<protein>
    <recommendedName>
        <fullName evidence="10">Centromere protein W</fullName>
    </recommendedName>
</protein>
<dbReference type="GO" id="GO:0005654">
    <property type="term" value="C:nucleoplasm"/>
    <property type="evidence" value="ECO:0007669"/>
    <property type="project" value="TreeGrafter"/>
</dbReference>
<dbReference type="GO" id="GO:0046982">
    <property type="term" value="F:protein heterodimerization activity"/>
    <property type="evidence" value="ECO:0007669"/>
    <property type="project" value="InterPro"/>
</dbReference>
<evidence type="ECO:0000313" key="9">
    <source>
        <dbReference type="Proteomes" id="UP001181693"/>
    </source>
</evidence>
<dbReference type="AlphaFoldDB" id="A0AAV3AV46"/>
<sequence>MSLLHTGDAVCRRGYRAVQNKVCVVVAASGRMAGSVPRASIRAAVKKRLPDLRLETNVDLLIYLNCVLFLQRLAREARLKAIEDRCSVIKPAHVKAVAKMVLKKSRG</sequence>
<dbReference type="Pfam" id="PF15510">
    <property type="entry name" value="CENP-W"/>
    <property type="match status" value="1"/>
</dbReference>
<evidence type="ECO:0000256" key="3">
    <source>
        <dbReference type="ARBA" id="ARBA00022454"/>
    </source>
</evidence>
<comment type="similarity">
    <text evidence="7">Belongs to the CENP-W/WIP1 family.</text>
</comment>
<evidence type="ECO:0000256" key="4">
    <source>
        <dbReference type="ARBA" id="ARBA00022838"/>
    </source>
</evidence>
<proteinExistence type="inferred from homology"/>
<dbReference type="PANTHER" id="PTHR34832">
    <property type="entry name" value="CENTROMERE PROTEIN W"/>
    <property type="match status" value="1"/>
</dbReference>
<keyword evidence="4" id="KW-0995">Kinetochore</keyword>
<dbReference type="InterPro" id="IPR028847">
    <property type="entry name" value="CENP-W"/>
</dbReference>
<evidence type="ECO:0000313" key="8">
    <source>
        <dbReference type="EMBL" id="DBA26640.1"/>
    </source>
</evidence>
<keyword evidence="3" id="KW-0158">Chromosome</keyword>
<comment type="subcellular location">
    <subcellularLocation>
        <location evidence="2">Chromosome</location>
        <location evidence="2">Centromere</location>
        <location evidence="2">Kinetochore</location>
    </subcellularLocation>
    <subcellularLocation>
        <location evidence="1">Nucleus</location>
    </subcellularLocation>
</comment>
<dbReference type="GO" id="GO:0000278">
    <property type="term" value="P:mitotic cell cycle"/>
    <property type="evidence" value="ECO:0007669"/>
    <property type="project" value="InterPro"/>
</dbReference>
<dbReference type="EMBL" id="DYDO01000004">
    <property type="protein sequence ID" value="DBA26640.1"/>
    <property type="molecule type" value="Genomic_DNA"/>
</dbReference>
<organism evidence="8 9">
    <name type="scientific">Pyxicephalus adspersus</name>
    <name type="common">African bullfrog</name>
    <dbReference type="NCBI Taxonomy" id="30357"/>
    <lineage>
        <taxon>Eukaryota</taxon>
        <taxon>Metazoa</taxon>
        <taxon>Chordata</taxon>
        <taxon>Craniata</taxon>
        <taxon>Vertebrata</taxon>
        <taxon>Euteleostomi</taxon>
        <taxon>Amphibia</taxon>
        <taxon>Batrachia</taxon>
        <taxon>Anura</taxon>
        <taxon>Neobatrachia</taxon>
        <taxon>Ranoidea</taxon>
        <taxon>Pyxicephalidae</taxon>
        <taxon>Pyxicephalinae</taxon>
        <taxon>Pyxicephalus</taxon>
    </lineage>
</organism>
<dbReference type="GO" id="GO:0000776">
    <property type="term" value="C:kinetochore"/>
    <property type="evidence" value="ECO:0007669"/>
    <property type="project" value="UniProtKB-KW"/>
</dbReference>
<dbReference type="SUPFAM" id="SSF47113">
    <property type="entry name" value="Histone-fold"/>
    <property type="match status" value="1"/>
</dbReference>
<evidence type="ECO:0008006" key="10">
    <source>
        <dbReference type="Google" id="ProtNLM"/>
    </source>
</evidence>